<feature type="compositionally biased region" description="Low complexity" evidence="1">
    <location>
        <begin position="42"/>
        <end position="51"/>
    </location>
</feature>
<feature type="compositionally biased region" description="Basic and acidic residues" evidence="1">
    <location>
        <begin position="156"/>
        <end position="169"/>
    </location>
</feature>
<dbReference type="PANTHER" id="PTHR36339:SF2">
    <property type="entry name" value="F23A5.5"/>
    <property type="match status" value="1"/>
</dbReference>
<feature type="compositionally biased region" description="Basic and acidic residues" evidence="1">
    <location>
        <begin position="264"/>
        <end position="275"/>
    </location>
</feature>
<dbReference type="PANTHER" id="PTHR36339">
    <property type="entry name" value="F23A5.5"/>
    <property type="match status" value="1"/>
</dbReference>
<protein>
    <submittedName>
        <fullName evidence="2">Uncharacterized protein</fullName>
    </submittedName>
</protein>
<evidence type="ECO:0000313" key="2">
    <source>
        <dbReference type="EMBL" id="KAG6510258.1"/>
    </source>
</evidence>
<feature type="region of interest" description="Disordered" evidence="1">
    <location>
        <begin position="156"/>
        <end position="177"/>
    </location>
</feature>
<reference evidence="2 3" key="1">
    <citation type="submission" date="2020-08" db="EMBL/GenBank/DDBJ databases">
        <title>Plant Genome Project.</title>
        <authorList>
            <person name="Zhang R.-G."/>
        </authorList>
    </citation>
    <scope>NUCLEOTIDE SEQUENCE [LARGE SCALE GENOMIC DNA]</scope>
    <source>
        <tissue evidence="2">Rhizome</tissue>
    </source>
</reference>
<feature type="region of interest" description="Disordered" evidence="1">
    <location>
        <begin position="252"/>
        <end position="305"/>
    </location>
</feature>
<proteinExistence type="predicted"/>
<organism evidence="2 3">
    <name type="scientific">Zingiber officinale</name>
    <name type="common">Ginger</name>
    <name type="synonym">Amomum zingiber</name>
    <dbReference type="NCBI Taxonomy" id="94328"/>
    <lineage>
        <taxon>Eukaryota</taxon>
        <taxon>Viridiplantae</taxon>
        <taxon>Streptophyta</taxon>
        <taxon>Embryophyta</taxon>
        <taxon>Tracheophyta</taxon>
        <taxon>Spermatophyta</taxon>
        <taxon>Magnoliopsida</taxon>
        <taxon>Liliopsida</taxon>
        <taxon>Zingiberales</taxon>
        <taxon>Zingiberaceae</taxon>
        <taxon>Zingiber</taxon>
    </lineage>
</organism>
<feature type="compositionally biased region" description="Low complexity" evidence="1">
    <location>
        <begin position="14"/>
        <end position="23"/>
    </location>
</feature>
<evidence type="ECO:0000313" key="3">
    <source>
        <dbReference type="Proteomes" id="UP000734854"/>
    </source>
</evidence>
<sequence length="305" mass="34050">MPFGPLPPALTRLRFPPSRRLPPVFGGRRISSTADRPDKDISPSSSSFPSVSAAQAEARKEAYRQLDNLDFMTAAKILFTTPPKRKEFGFDFHLVQFFFACLPSLAVFLVAQYARCSPSDWRLSFEFPAEHNFYHMLYMNNILSLSLDTLPELEEKKKKEEEQKEKEIELGNNEEQPEEELSKVIARLDALEETVKVIANEKAKVPSSLSSKDRQVDPKGQVVAADKQFDTQNCLLSSKDQQVDPQRQVVAADKQFDTQNQTKAGEDTTISKKEQVSGSGHSSYIEALDKEGKGSVAATSGKSIT</sequence>
<evidence type="ECO:0000256" key="1">
    <source>
        <dbReference type="SAM" id="MobiDB-lite"/>
    </source>
</evidence>
<gene>
    <name evidence="2" type="ORF">ZIOFF_028267</name>
</gene>
<feature type="region of interest" description="Disordered" evidence="1">
    <location>
        <begin position="14"/>
        <end position="51"/>
    </location>
</feature>
<name>A0A8J5GMU8_ZINOF</name>
<dbReference type="Proteomes" id="UP000734854">
    <property type="component" value="Unassembled WGS sequence"/>
</dbReference>
<comment type="caution">
    <text evidence="2">The sequence shown here is derived from an EMBL/GenBank/DDBJ whole genome shotgun (WGS) entry which is preliminary data.</text>
</comment>
<accession>A0A8J5GMU8</accession>
<dbReference type="EMBL" id="JACMSC010000008">
    <property type="protein sequence ID" value="KAG6510258.1"/>
    <property type="molecule type" value="Genomic_DNA"/>
</dbReference>
<keyword evidence="3" id="KW-1185">Reference proteome</keyword>
<dbReference type="AlphaFoldDB" id="A0A8J5GMU8"/>